<protein>
    <submittedName>
        <fullName evidence="3">Unannotated protein</fullName>
    </submittedName>
</protein>
<accession>A0A6J6FYS9</accession>
<dbReference type="EMBL" id="CAEZVK010000001">
    <property type="protein sequence ID" value="CAB4621112.1"/>
    <property type="molecule type" value="Genomic_DNA"/>
</dbReference>
<dbReference type="InterPro" id="IPR036388">
    <property type="entry name" value="WH-like_DNA-bd_sf"/>
</dbReference>
<dbReference type="PANTHER" id="PTHR43252">
    <property type="entry name" value="TRANSCRIPTIONAL REGULATOR YQJI"/>
    <property type="match status" value="1"/>
</dbReference>
<dbReference type="InterPro" id="IPR018309">
    <property type="entry name" value="Tscrpt_reg_PadR_C"/>
</dbReference>
<dbReference type="PANTHER" id="PTHR43252:SF6">
    <property type="entry name" value="NEGATIVE TRANSCRIPTION REGULATOR PADR"/>
    <property type="match status" value="1"/>
</dbReference>
<dbReference type="SUPFAM" id="SSF46785">
    <property type="entry name" value="Winged helix' DNA-binding domain"/>
    <property type="match status" value="1"/>
</dbReference>
<feature type="domain" description="Transcription regulator PadR C-terminal" evidence="2">
    <location>
        <begin position="114"/>
        <end position="190"/>
    </location>
</feature>
<sequence length="198" mass="22200">MSGGNADLQATNVALPKIPATAWAVLGILSFGRELTGYDVKNWSDAILHFFYWSPATSQIYTELRRLEDLGLVKSRPVARDEVRDKTVYAITPLGTEALRGWQATVDAEAPVLKHGVLLRIWLGHLAEPSRLREQIADHRARLFEELAAAQESQEQADAQPDWAYPALVASWAVRRIETEIELADTMLIDLDRLAQNR</sequence>
<evidence type="ECO:0000313" key="3">
    <source>
        <dbReference type="EMBL" id="CAB4592104.1"/>
    </source>
</evidence>
<name>A0A6J6FYS9_9ZZZZ</name>
<dbReference type="InterPro" id="IPR005149">
    <property type="entry name" value="Tscrpt_reg_PadR_N"/>
</dbReference>
<reference evidence="3" key="1">
    <citation type="submission" date="2020-05" db="EMBL/GenBank/DDBJ databases">
        <authorList>
            <person name="Chiriac C."/>
            <person name="Salcher M."/>
            <person name="Ghai R."/>
            <person name="Kavagutti S V."/>
        </authorList>
    </citation>
    <scope>NUCLEOTIDE SEQUENCE</scope>
</reference>
<feature type="domain" description="Transcription regulator PadR N-terminal" evidence="1">
    <location>
        <begin position="25"/>
        <end position="100"/>
    </location>
</feature>
<dbReference type="InterPro" id="IPR036390">
    <property type="entry name" value="WH_DNA-bd_sf"/>
</dbReference>
<evidence type="ECO:0000259" key="1">
    <source>
        <dbReference type="Pfam" id="PF03551"/>
    </source>
</evidence>
<gene>
    <name evidence="3" type="ORF">UFOPK1827_00016</name>
    <name evidence="4" type="ORF">UFOPK2000_00023</name>
</gene>
<dbReference type="AlphaFoldDB" id="A0A6J6FYS9"/>
<dbReference type="Pfam" id="PF10400">
    <property type="entry name" value="Vir_act_alpha_C"/>
    <property type="match status" value="1"/>
</dbReference>
<dbReference type="EMBL" id="CAEZUO010000001">
    <property type="protein sequence ID" value="CAB4592104.1"/>
    <property type="molecule type" value="Genomic_DNA"/>
</dbReference>
<proteinExistence type="predicted"/>
<evidence type="ECO:0000313" key="4">
    <source>
        <dbReference type="EMBL" id="CAB4621112.1"/>
    </source>
</evidence>
<dbReference type="Gene3D" id="1.10.10.10">
    <property type="entry name" value="Winged helix-like DNA-binding domain superfamily/Winged helix DNA-binding domain"/>
    <property type="match status" value="1"/>
</dbReference>
<dbReference type="Pfam" id="PF03551">
    <property type="entry name" value="PadR"/>
    <property type="match status" value="1"/>
</dbReference>
<evidence type="ECO:0000259" key="2">
    <source>
        <dbReference type="Pfam" id="PF10400"/>
    </source>
</evidence>
<organism evidence="3">
    <name type="scientific">freshwater metagenome</name>
    <dbReference type="NCBI Taxonomy" id="449393"/>
    <lineage>
        <taxon>unclassified sequences</taxon>
        <taxon>metagenomes</taxon>
        <taxon>ecological metagenomes</taxon>
    </lineage>
</organism>